<evidence type="ECO:0000256" key="2">
    <source>
        <dbReference type="ARBA" id="ARBA00007783"/>
    </source>
</evidence>
<proteinExistence type="inferred from homology"/>
<evidence type="ECO:0000256" key="9">
    <source>
        <dbReference type="RuleBase" id="RU361157"/>
    </source>
</evidence>
<feature type="transmembrane region" description="Helical" evidence="9">
    <location>
        <begin position="164"/>
        <end position="183"/>
    </location>
</feature>
<dbReference type="GO" id="GO:0140359">
    <property type="term" value="F:ABC-type transporter activity"/>
    <property type="evidence" value="ECO:0007669"/>
    <property type="project" value="InterPro"/>
</dbReference>
<evidence type="ECO:0000256" key="1">
    <source>
        <dbReference type="ARBA" id="ARBA00004429"/>
    </source>
</evidence>
<dbReference type="OrthoDB" id="9786910at2"/>
<gene>
    <name evidence="10" type="ORF">C0V70_17685</name>
</gene>
<dbReference type="KEGG" id="bsto:C0V70_17685"/>
<evidence type="ECO:0000313" key="11">
    <source>
        <dbReference type="Proteomes" id="UP000235584"/>
    </source>
</evidence>
<accession>A0A2K9NWJ9</accession>
<evidence type="ECO:0000313" key="10">
    <source>
        <dbReference type="EMBL" id="AUN99903.1"/>
    </source>
</evidence>
<protein>
    <recommendedName>
        <fullName evidence="9">Transport permease protein</fullName>
    </recommendedName>
</protein>
<dbReference type="GO" id="GO:0015920">
    <property type="term" value="P:lipopolysaccharide transport"/>
    <property type="evidence" value="ECO:0007669"/>
    <property type="project" value="TreeGrafter"/>
</dbReference>
<keyword evidence="5" id="KW-0997">Cell inner membrane</keyword>
<dbReference type="PANTHER" id="PTHR30413:SF8">
    <property type="entry name" value="TRANSPORT PERMEASE PROTEIN"/>
    <property type="match status" value="1"/>
</dbReference>
<evidence type="ECO:0000256" key="5">
    <source>
        <dbReference type="ARBA" id="ARBA00022519"/>
    </source>
</evidence>
<keyword evidence="8 9" id="KW-0472">Membrane</keyword>
<keyword evidence="4 9" id="KW-1003">Cell membrane</keyword>
<reference evidence="10 11" key="1">
    <citation type="submission" date="2018-01" db="EMBL/GenBank/DDBJ databases">
        <title>Complete genome sequence of Bacteriovorax stolpii DSM12778.</title>
        <authorList>
            <person name="Tang B."/>
            <person name="Chang J."/>
        </authorList>
    </citation>
    <scope>NUCLEOTIDE SEQUENCE [LARGE SCALE GENOMIC DNA]</scope>
    <source>
        <strain evidence="10 11">DSM 12778</strain>
    </source>
</reference>
<feature type="transmembrane region" description="Helical" evidence="9">
    <location>
        <begin position="56"/>
        <end position="81"/>
    </location>
</feature>
<name>A0A2K9NWJ9_BACTC</name>
<feature type="transmembrane region" description="Helical" evidence="9">
    <location>
        <begin position="133"/>
        <end position="158"/>
    </location>
</feature>
<comment type="similarity">
    <text evidence="2 9">Belongs to the ABC-2 integral membrane protein family.</text>
</comment>
<evidence type="ECO:0000256" key="6">
    <source>
        <dbReference type="ARBA" id="ARBA00022692"/>
    </source>
</evidence>
<sequence length="253" mass="29217">MKQLEKLLFLTYFQMRSKYRKTLAGFVWVIAYPIISFIIQATVFDKILKLNIQNYPLFLLSGLLPWVFISQSVTSFASSLVHSREVLLTFKVHPNYIIGANVLDNFFNYLVATLILIVALMGLGMMSFSLPQLVLFLLSTLVLLVFGFVLTMIISFLHVFYRDIQFVSTFLLGLAFFVTPIFYSRDYLEASFPWILKINLFYPLIALFQNSLYELNTEAWLSYMGISLAIVAGLGLMLAFLFNRKMKDFYINV</sequence>
<dbReference type="PANTHER" id="PTHR30413">
    <property type="entry name" value="INNER MEMBRANE TRANSPORT PERMEASE"/>
    <property type="match status" value="1"/>
</dbReference>
<dbReference type="AlphaFoldDB" id="A0A2K9NWJ9"/>
<dbReference type="EMBL" id="CP025704">
    <property type="protein sequence ID" value="AUN99903.1"/>
    <property type="molecule type" value="Genomic_DNA"/>
</dbReference>
<keyword evidence="7 9" id="KW-1133">Transmembrane helix</keyword>
<keyword evidence="3 9" id="KW-0813">Transport</keyword>
<dbReference type="GO" id="GO:0005886">
    <property type="term" value="C:plasma membrane"/>
    <property type="evidence" value="ECO:0007669"/>
    <property type="project" value="UniProtKB-SubCell"/>
</dbReference>
<dbReference type="PROSITE" id="PS51012">
    <property type="entry name" value="ABC_TM2"/>
    <property type="match status" value="1"/>
</dbReference>
<feature type="transmembrane region" description="Helical" evidence="9">
    <location>
        <begin position="220"/>
        <end position="242"/>
    </location>
</feature>
<comment type="subcellular location">
    <subcellularLocation>
        <location evidence="1">Cell inner membrane</location>
        <topology evidence="1">Multi-pass membrane protein</topology>
    </subcellularLocation>
    <subcellularLocation>
        <location evidence="9">Cell membrane</location>
        <topology evidence="9">Multi-pass membrane protein</topology>
    </subcellularLocation>
</comment>
<keyword evidence="6 9" id="KW-0812">Transmembrane</keyword>
<dbReference type="Proteomes" id="UP000235584">
    <property type="component" value="Chromosome"/>
</dbReference>
<organism evidence="10 11">
    <name type="scientific">Bacteriovorax stolpii</name>
    <name type="common">Bdellovibrio stolpii</name>
    <dbReference type="NCBI Taxonomy" id="960"/>
    <lineage>
        <taxon>Bacteria</taxon>
        <taxon>Pseudomonadati</taxon>
        <taxon>Bdellovibrionota</taxon>
        <taxon>Bacteriovoracia</taxon>
        <taxon>Bacteriovoracales</taxon>
        <taxon>Bacteriovoracaceae</taxon>
        <taxon>Bacteriovorax</taxon>
    </lineage>
</organism>
<evidence type="ECO:0000256" key="7">
    <source>
        <dbReference type="ARBA" id="ARBA00022989"/>
    </source>
</evidence>
<evidence type="ECO:0000256" key="8">
    <source>
        <dbReference type="ARBA" id="ARBA00023136"/>
    </source>
</evidence>
<keyword evidence="11" id="KW-1185">Reference proteome</keyword>
<dbReference type="RefSeq" id="WP_102245192.1">
    <property type="nucleotide sequence ID" value="NZ_CP025704.1"/>
</dbReference>
<feature type="transmembrane region" description="Helical" evidence="9">
    <location>
        <begin position="106"/>
        <end position="126"/>
    </location>
</feature>
<dbReference type="InterPro" id="IPR047817">
    <property type="entry name" value="ABC2_TM_bact-type"/>
</dbReference>
<dbReference type="InterPro" id="IPR013525">
    <property type="entry name" value="ABC2_TM"/>
</dbReference>
<dbReference type="Pfam" id="PF01061">
    <property type="entry name" value="ABC2_membrane"/>
    <property type="match status" value="1"/>
</dbReference>
<feature type="transmembrane region" description="Helical" evidence="9">
    <location>
        <begin position="23"/>
        <end position="44"/>
    </location>
</feature>
<evidence type="ECO:0000256" key="4">
    <source>
        <dbReference type="ARBA" id="ARBA00022475"/>
    </source>
</evidence>
<evidence type="ECO:0000256" key="3">
    <source>
        <dbReference type="ARBA" id="ARBA00022448"/>
    </source>
</evidence>